<dbReference type="PANTHER" id="PTHR10332:SF38">
    <property type="entry name" value="EQUILIBRATIVE NUCLEOTIDE TRANSPORTER 3-RELATED"/>
    <property type="match status" value="1"/>
</dbReference>
<dbReference type="GO" id="GO:0005337">
    <property type="term" value="F:nucleoside transmembrane transporter activity"/>
    <property type="evidence" value="ECO:0007669"/>
    <property type="project" value="InterPro"/>
</dbReference>
<feature type="transmembrane region" description="Helical" evidence="7">
    <location>
        <begin position="349"/>
        <end position="372"/>
    </location>
</feature>
<dbReference type="OMA" id="VHSDEQH"/>
<feature type="transmembrane region" description="Helical" evidence="7">
    <location>
        <begin position="185"/>
        <end position="206"/>
    </location>
</feature>
<comment type="similarity">
    <text evidence="2">Belongs to the SLC29A/ENT transporter (TC 2.A.57) family.</text>
</comment>
<keyword evidence="4 7" id="KW-0812">Transmembrane</keyword>
<keyword evidence="3" id="KW-0813">Transport</keyword>
<evidence type="ECO:0000256" key="7">
    <source>
        <dbReference type="SAM" id="Phobius"/>
    </source>
</evidence>
<feature type="transmembrane region" description="Helical" evidence="7">
    <location>
        <begin position="86"/>
        <end position="106"/>
    </location>
</feature>
<keyword evidence="5 7" id="KW-1133">Transmembrane helix</keyword>
<evidence type="ECO:0000256" key="5">
    <source>
        <dbReference type="ARBA" id="ARBA00022989"/>
    </source>
</evidence>
<evidence type="ECO:0000256" key="1">
    <source>
        <dbReference type="ARBA" id="ARBA00004141"/>
    </source>
</evidence>
<feature type="transmembrane region" description="Helical" evidence="7">
    <location>
        <begin position="151"/>
        <end position="173"/>
    </location>
</feature>
<dbReference type="EMBL" id="PDCK01000043">
    <property type="protein sequence ID" value="PRQ28698.1"/>
    <property type="molecule type" value="Genomic_DNA"/>
</dbReference>
<dbReference type="InterPro" id="IPR002259">
    <property type="entry name" value="Eqnu_transpt"/>
</dbReference>
<comment type="subcellular location">
    <subcellularLocation>
        <location evidence="1">Membrane</location>
        <topology evidence="1">Multi-pass membrane protein</topology>
    </subcellularLocation>
</comment>
<evidence type="ECO:0000313" key="9">
    <source>
        <dbReference type="Proteomes" id="UP000238479"/>
    </source>
</evidence>
<dbReference type="Gramene" id="PRQ28698">
    <property type="protein sequence ID" value="PRQ28698"/>
    <property type="gene ID" value="RchiOBHm_Chr5g0005801"/>
</dbReference>
<evidence type="ECO:0000256" key="2">
    <source>
        <dbReference type="ARBA" id="ARBA00007965"/>
    </source>
</evidence>
<organism evidence="8 9">
    <name type="scientific">Rosa chinensis</name>
    <name type="common">China rose</name>
    <dbReference type="NCBI Taxonomy" id="74649"/>
    <lineage>
        <taxon>Eukaryota</taxon>
        <taxon>Viridiplantae</taxon>
        <taxon>Streptophyta</taxon>
        <taxon>Embryophyta</taxon>
        <taxon>Tracheophyta</taxon>
        <taxon>Spermatophyta</taxon>
        <taxon>Magnoliopsida</taxon>
        <taxon>eudicotyledons</taxon>
        <taxon>Gunneridae</taxon>
        <taxon>Pentapetalae</taxon>
        <taxon>rosids</taxon>
        <taxon>fabids</taxon>
        <taxon>Rosales</taxon>
        <taxon>Rosaceae</taxon>
        <taxon>Rosoideae</taxon>
        <taxon>Rosoideae incertae sedis</taxon>
        <taxon>Rosa</taxon>
    </lineage>
</organism>
<reference evidence="8 9" key="1">
    <citation type="journal article" date="2018" name="Nat. Genet.">
        <title>The Rosa genome provides new insights in the design of modern roses.</title>
        <authorList>
            <person name="Bendahmane M."/>
        </authorList>
    </citation>
    <scope>NUCLEOTIDE SEQUENCE [LARGE SCALE GENOMIC DNA]</scope>
    <source>
        <strain evidence="9">cv. Old Blush</strain>
    </source>
</reference>
<evidence type="ECO:0000256" key="6">
    <source>
        <dbReference type="ARBA" id="ARBA00023136"/>
    </source>
</evidence>
<gene>
    <name evidence="8" type="ORF">RchiOBHm_Chr5g0005801</name>
</gene>
<feature type="transmembrane region" description="Helical" evidence="7">
    <location>
        <begin position="56"/>
        <end position="74"/>
    </location>
</feature>
<evidence type="ECO:0000313" key="8">
    <source>
        <dbReference type="EMBL" id="PRQ28698.1"/>
    </source>
</evidence>
<feature type="transmembrane region" description="Helical" evidence="7">
    <location>
        <begin position="292"/>
        <end position="312"/>
    </location>
</feature>
<evidence type="ECO:0000256" key="3">
    <source>
        <dbReference type="ARBA" id="ARBA00022448"/>
    </source>
</evidence>
<feature type="transmembrane region" description="Helical" evidence="7">
    <location>
        <begin position="324"/>
        <end position="343"/>
    </location>
</feature>
<dbReference type="OrthoDB" id="1856718at2759"/>
<proteinExistence type="inferred from homology"/>
<dbReference type="PIRSF" id="PIRSF016379">
    <property type="entry name" value="ENT"/>
    <property type="match status" value="1"/>
</dbReference>
<feature type="transmembrane region" description="Helical" evidence="7">
    <location>
        <begin position="384"/>
        <end position="408"/>
    </location>
</feature>
<name>A0A2P6Q3D3_ROSCH</name>
<protein>
    <submittedName>
        <fullName evidence="8">Putative equilibrative nucleoside transporter</fullName>
    </submittedName>
</protein>
<sequence length="414" mass="45667">MTEVNGIKAPEKLEGHFKAMAICWLLGLGSLVAWNSVLTIGDYYGILFPKYHPSRVLTLVYQPFAFISMGILAYKEATVNTRKRILIGYTLFFLGTLMMIVVDVATSGRGGIGPYIGICAMVGVFGVADGHVQGGVIGDLSLMRPEFIQSFFGGLAASGALTSALRLMTRAAFEKYHDGLRKGTMMFLALSTFIEFLCIFLYAIYFSKLPIVKYYRSKAASEGSKTVMADLAAGGIQTQVDVEAIPQRLTTKQLFIQNYDYALGLFLIYALTLSIFPGFIFENTGEHQLGTWYPLVLIAMYNVLDFISRYTPLIPCLKIENRKGLMVAIGLRFLFVPAFYFTAKYADQGWMILLTSILGFTNGHLTVCLMTVAPKGYTGPEQNALGNVLAFCLMCGIFAGVLLDWLWLIGNGKF</sequence>
<keyword evidence="9" id="KW-1185">Reference proteome</keyword>
<dbReference type="STRING" id="74649.A0A2P6Q3D3"/>
<comment type="caution">
    <text evidence="8">The sequence shown here is derived from an EMBL/GenBank/DDBJ whole genome shotgun (WGS) entry which is preliminary data.</text>
</comment>
<dbReference type="Pfam" id="PF01733">
    <property type="entry name" value="Nucleoside_tran"/>
    <property type="match status" value="1"/>
</dbReference>
<keyword evidence="6 7" id="KW-0472">Membrane</keyword>
<feature type="transmembrane region" description="Helical" evidence="7">
    <location>
        <begin position="21"/>
        <end position="44"/>
    </location>
</feature>
<dbReference type="Proteomes" id="UP000238479">
    <property type="component" value="Chromosome 5"/>
</dbReference>
<feature type="transmembrane region" description="Helical" evidence="7">
    <location>
        <begin position="261"/>
        <end position="280"/>
    </location>
</feature>
<accession>A0A2P6Q3D3</accession>
<dbReference type="PANTHER" id="PTHR10332">
    <property type="entry name" value="EQUILIBRATIVE NUCLEOSIDE TRANSPORTER"/>
    <property type="match status" value="1"/>
</dbReference>
<evidence type="ECO:0000256" key="4">
    <source>
        <dbReference type="ARBA" id="ARBA00022692"/>
    </source>
</evidence>
<dbReference type="GO" id="GO:0005886">
    <property type="term" value="C:plasma membrane"/>
    <property type="evidence" value="ECO:0007669"/>
    <property type="project" value="TreeGrafter"/>
</dbReference>
<feature type="transmembrane region" description="Helical" evidence="7">
    <location>
        <begin position="112"/>
        <end position="130"/>
    </location>
</feature>
<dbReference type="AlphaFoldDB" id="A0A2P6Q3D3"/>